<keyword evidence="5 8" id="KW-1133">Transmembrane helix</keyword>
<name>A0ABM1DVK3_PRICU</name>
<organism evidence="9 10">
    <name type="scientific">Priapulus caudatus</name>
    <name type="common">Priapulid worm</name>
    <dbReference type="NCBI Taxonomy" id="37621"/>
    <lineage>
        <taxon>Eukaryota</taxon>
        <taxon>Metazoa</taxon>
        <taxon>Ecdysozoa</taxon>
        <taxon>Scalidophora</taxon>
        <taxon>Priapulida</taxon>
        <taxon>Priapulimorpha</taxon>
        <taxon>Priapulimorphida</taxon>
        <taxon>Priapulidae</taxon>
        <taxon>Priapulus</taxon>
    </lineage>
</organism>
<evidence type="ECO:0000256" key="8">
    <source>
        <dbReference type="SAM" id="Phobius"/>
    </source>
</evidence>
<keyword evidence="7 8" id="KW-0472">Membrane</keyword>
<keyword evidence="6" id="KW-0443">Lipid metabolism</keyword>
<dbReference type="CDD" id="cd23995">
    <property type="entry name" value="Seipin_BSCL2_like"/>
    <property type="match status" value="1"/>
</dbReference>
<protein>
    <recommendedName>
        <fullName evidence="2">Seipin</fullName>
    </recommendedName>
</protein>
<evidence type="ECO:0000313" key="9">
    <source>
        <dbReference type="Proteomes" id="UP000695022"/>
    </source>
</evidence>
<evidence type="ECO:0000256" key="1">
    <source>
        <dbReference type="ARBA" id="ARBA00004477"/>
    </source>
</evidence>
<proteinExistence type="predicted"/>
<reference evidence="10" key="1">
    <citation type="submission" date="2025-08" db="UniProtKB">
        <authorList>
            <consortium name="RefSeq"/>
        </authorList>
    </citation>
    <scope>IDENTIFICATION</scope>
</reference>
<keyword evidence="9" id="KW-1185">Reference proteome</keyword>
<evidence type="ECO:0000256" key="4">
    <source>
        <dbReference type="ARBA" id="ARBA00022824"/>
    </source>
</evidence>
<comment type="subcellular location">
    <subcellularLocation>
        <location evidence="1">Endoplasmic reticulum membrane</location>
        <topology evidence="1">Multi-pass membrane protein</topology>
    </subcellularLocation>
</comment>
<gene>
    <name evidence="10" type="primary">LOC106806519</name>
</gene>
<evidence type="ECO:0000256" key="7">
    <source>
        <dbReference type="ARBA" id="ARBA00023136"/>
    </source>
</evidence>
<evidence type="ECO:0000313" key="10">
    <source>
        <dbReference type="RefSeq" id="XP_014663974.1"/>
    </source>
</evidence>
<dbReference type="Pfam" id="PF06775">
    <property type="entry name" value="Seipin"/>
    <property type="match status" value="1"/>
</dbReference>
<accession>A0ABM1DVK3</accession>
<evidence type="ECO:0000256" key="5">
    <source>
        <dbReference type="ARBA" id="ARBA00022989"/>
    </source>
</evidence>
<evidence type="ECO:0000256" key="3">
    <source>
        <dbReference type="ARBA" id="ARBA00022692"/>
    </source>
</evidence>
<keyword evidence="3 8" id="KW-0812">Transmembrane</keyword>
<dbReference type="Proteomes" id="UP000695022">
    <property type="component" value="Unplaced"/>
</dbReference>
<dbReference type="PANTHER" id="PTHR21212:SF0">
    <property type="entry name" value="SEIPIN"/>
    <property type="match status" value="1"/>
</dbReference>
<evidence type="ECO:0000256" key="2">
    <source>
        <dbReference type="ARBA" id="ARBA00022064"/>
    </source>
</evidence>
<evidence type="ECO:0000256" key="6">
    <source>
        <dbReference type="ARBA" id="ARBA00023098"/>
    </source>
</evidence>
<keyword evidence="4" id="KW-0256">Endoplasmic reticulum</keyword>
<dbReference type="GeneID" id="106806519"/>
<sequence length="218" mass="25496">MKMLSLTQPVNWVQQTVYAWFFRVKTTALKVVIVLGILIILLWLSTFFYGTFYYVYMPPLSHTKPVHLQFRSDCDMRESLCSFPSANVTFGKIGDPQMLMPGQPYKVHVEIEMPESEVNQNLGMFMVIINFYSKDGEVVKSSHRSVMLRYRSLLLRKLRTFCYAPLMLLDTMEEKQLQRVELFDRYLDDAYKPATWEALTLRCQSKHMPHYIGSAGVH</sequence>
<dbReference type="PANTHER" id="PTHR21212">
    <property type="entry name" value="BERNARDINELLI-SEIP CONGENITAL LIPODYSTROPHY 2 HOMOLOG BSCL2 PROTEIN"/>
    <property type="match status" value="1"/>
</dbReference>
<feature type="transmembrane region" description="Helical" evidence="8">
    <location>
        <begin position="31"/>
        <end position="56"/>
    </location>
</feature>
<dbReference type="RefSeq" id="XP_014663974.1">
    <property type="nucleotide sequence ID" value="XM_014808488.1"/>
</dbReference>
<dbReference type="InterPro" id="IPR009617">
    <property type="entry name" value="Seipin"/>
</dbReference>